<dbReference type="PROSITE" id="PS01129">
    <property type="entry name" value="PSI_RLU"/>
    <property type="match status" value="1"/>
</dbReference>
<reference evidence="9" key="1">
    <citation type="submission" date="2018-02" db="EMBL/GenBank/DDBJ databases">
        <title>Genome sequence of Desulfocucumis palustris strain NAW-5.</title>
        <authorList>
            <person name="Watanabe M."/>
            <person name="Kojima H."/>
            <person name="Fukui M."/>
        </authorList>
    </citation>
    <scope>NUCLEOTIDE SEQUENCE [LARGE SCALE GENOMIC DNA]</scope>
    <source>
        <strain evidence="9">NAW-5</strain>
    </source>
</reference>
<dbReference type="InterPro" id="IPR050188">
    <property type="entry name" value="RluA_PseudoU_synthase"/>
</dbReference>
<dbReference type="Gene3D" id="3.30.2350.10">
    <property type="entry name" value="Pseudouridine synthase"/>
    <property type="match status" value="1"/>
</dbReference>
<sequence>MKIWSENMEIIVDKIYENRSVESFLKQHMSYSRGLLRKIKRSGAVIVNGTPVLMAHKLRAGDVITIEISEKGSDIQPQFIPLEILFEDKEVMVVNKPSGMLVHPLTGEPGGTLANAVIYHWLNKNREALVFRPVYRIDRDTSGLVLISKNRLSYNKLLRQLTERTMLRTYIAVVEGYMPASEGIINFPIARKTGSIVQREVSWQGKSAVTRYKVVRTLPSIGASLLAVRLETGRTHQIRVHLSHMGHPLLGDTLYGGRSDYICRHALHVQRIKFLHPVTGDTVDLYCPAPSDIGKLMGSADEIPDF</sequence>
<dbReference type="CDD" id="cd02869">
    <property type="entry name" value="PseudoU_synth_RluA_like"/>
    <property type="match status" value="1"/>
</dbReference>
<dbReference type="InterPro" id="IPR006224">
    <property type="entry name" value="PsdUridine_synth_RluA-like_CS"/>
</dbReference>
<dbReference type="GO" id="GO:0009982">
    <property type="term" value="F:pseudouridine synthase activity"/>
    <property type="evidence" value="ECO:0007669"/>
    <property type="project" value="InterPro"/>
</dbReference>
<accession>A0A2L2XHY6</accession>
<dbReference type="GO" id="GO:0003723">
    <property type="term" value="F:RNA binding"/>
    <property type="evidence" value="ECO:0007669"/>
    <property type="project" value="UniProtKB-KW"/>
</dbReference>
<dbReference type="GO" id="GO:0000455">
    <property type="term" value="P:enzyme-directed rRNA pseudouridine synthesis"/>
    <property type="evidence" value="ECO:0007669"/>
    <property type="project" value="TreeGrafter"/>
</dbReference>
<evidence type="ECO:0000313" key="9">
    <source>
        <dbReference type="Proteomes" id="UP000239549"/>
    </source>
</evidence>
<organism evidence="8 9">
    <name type="scientific">Desulfocucumis palustris</name>
    <dbReference type="NCBI Taxonomy" id="1898651"/>
    <lineage>
        <taxon>Bacteria</taxon>
        <taxon>Bacillati</taxon>
        <taxon>Bacillota</taxon>
        <taxon>Clostridia</taxon>
        <taxon>Eubacteriales</taxon>
        <taxon>Desulfocucumaceae</taxon>
        <taxon>Desulfocucumis</taxon>
    </lineage>
</organism>
<comment type="function">
    <text evidence="6">Responsible for synthesis of pseudouridine from uracil.</text>
</comment>
<keyword evidence="9" id="KW-1185">Reference proteome</keyword>
<dbReference type="CDD" id="cd00165">
    <property type="entry name" value="S4"/>
    <property type="match status" value="1"/>
</dbReference>
<evidence type="ECO:0000256" key="1">
    <source>
        <dbReference type="ARBA" id="ARBA00000073"/>
    </source>
</evidence>
<dbReference type="EMBL" id="BFAV01000181">
    <property type="protein sequence ID" value="GBF35742.1"/>
    <property type="molecule type" value="Genomic_DNA"/>
</dbReference>
<evidence type="ECO:0000313" key="8">
    <source>
        <dbReference type="EMBL" id="GBF35742.1"/>
    </source>
</evidence>
<comment type="catalytic activity">
    <reaction evidence="1 6">
        <text>a uridine in RNA = a pseudouridine in RNA</text>
        <dbReference type="Rhea" id="RHEA:48348"/>
        <dbReference type="Rhea" id="RHEA-COMP:12068"/>
        <dbReference type="Rhea" id="RHEA-COMP:12069"/>
        <dbReference type="ChEBI" id="CHEBI:65314"/>
        <dbReference type="ChEBI" id="CHEBI:65315"/>
    </reaction>
</comment>
<evidence type="ECO:0000259" key="7">
    <source>
        <dbReference type="Pfam" id="PF00849"/>
    </source>
</evidence>
<dbReference type="EC" id="5.4.99.-" evidence="6"/>
<dbReference type="InterPro" id="IPR036986">
    <property type="entry name" value="S4_RNA-bd_sf"/>
</dbReference>
<evidence type="ECO:0000256" key="5">
    <source>
        <dbReference type="PROSITE-ProRule" id="PRU00182"/>
    </source>
</evidence>
<comment type="caution">
    <text evidence="8">The sequence shown here is derived from an EMBL/GenBank/DDBJ whole genome shotgun (WGS) entry which is preliminary data.</text>
</comment>
<keyword evidence="5" id="KW-0694">RNA-binding</keyword>
<dbReference type="PANTHER" id="PTHR21600:SF35">
    <property type="entry name" value="PSEUDOURIDINE SYNTHASE"/>
    <property type="match status" value="1"/>
</dbReference>
<feature type="active site" evidence="4">
    <location>
        <position position="138"/>
    </location>
</feature>
<dbReference type="NCBIfam" id="TIGR00005">
    <property type="entry name" value="rluA_subfam"/>
    <property type="match status" value="1"/>
</dbReference>
<name>A0A2L2XHY6_9FIRM</name>
<keyword evidence="3 6" id="KW-0413">Isomerase</keyword>
<dbReference type="PANTHER" id="PTHR21600">
    <property type="entry name" value="MITOCHONDRIAL RNA PSEUDOURIDINE SYNTHASE"/>
    <property type="match status" value="1"/>
</dbReference>
<evidence type="ECO:0000256" key="3">
    <source>
        <dbReference type="ARBA" id="ARBA00023235"/>
    </source>
</evidence>
<dbReference type="PROSITE" id="PS50889">
    <property type="entry name" value="S4"/>
    <property type="match status" value="1"/>
</dbReference>
<evidence type="ECO:0000256" key="4">
    <source>
        <dbReference type="PIRSR" id="PIRSR606225-1"/>
    </source>
</evidence>
<evidence type="ECO:0000256" key="2">
    <source>
        <dbReference type="ARBA" id="ARBA00010876"/>
    </source>
</evidence>
<dbReference type="InterPro" id="IPR006225">
    <property type="entry name" value="PsdUridine_synth_RluC/D"/>
</dbReference>
<dbReference type="Proteomes" id="UP000239549">
    <property type="component" value="Unassembled WGS sequence"/>
</dbReference>
<dbReference type="SUPFAM" id="SSF55120">
    <property type="entry name" value="Pseudouridine synthase"/>
    <property type="match status" value="1"/>
</dbReference>
<dbReference type="Gene3D" id="3.10.290.10">
    <property type="entry name" value="RNA-binding S4 domain"/>
    <property type="match status" value="1"/>
</dbReference>
<dbReference type="InterPro" id="IPR020103">
    <property type="entry name" value="PsdUridine_synth_cat_dom_sf"/>
</dbReference>
<evidence type="ECO:0000256" key="6">
    <source>
        <dbReference type="RuleBase" id="RU362028"/>
    </source>
</evidence>
<feature type="domain" description="Pseudouridine synthase RsuA/RluA-like" evidence="7">
    <location>
        <begin position="91"/>
        <end position="244"/>
    </location>
</feature>
<comment type="similarity">
    <text evidence="2 6">Belongs to the pseudouridine synthase RluA family.</text>
</comment>
<dbReference type="Pfam" id="PF00849">
    <property type="entry name" value="PseudoU_synth_2"/>
    <property type="match status" value="1"/>
</dbReference>
<proteinExistence type="inferred from homology"/>
<dbReference type="SUPFAM" id="SSF55174">
    <property type="entry name" value="Alpha-L RNA-binding motif"/>
    <property type="match status" value="1"/>
</dbReference>
<protein>
    <recommendedName>
        <fullName evidence="6">Pseudouridine synthase</fullName>
        <ecNumber evidence="6">5.4.99.-</ecNumber>
    </recommendedName>
</protein>
<dbReference type="GO" id="GO:0140098">
    <property type="term" value="F:catalytic activity, acting on RNA"/>
    <property type="evidence" value="ECO:0007669"/>
    <property type="project" value="UniProtKB-ARBA"/>
</dbReference>
<dbReference type="AlphaFoldDB" id="A0A2L2XHY6"/>
<gene>
    <name evidence="8" type="ORF">DCCM_4877</name>
</gene>
<dbReference type="InterPro" id="IPR006145">
    <property type="entry name" value="PsdUridine_synth_RsuA/RluA"/>
</dbReference>